<evidence type="ECO:0000256" key="2">
    <source>
        <dbReference type="ARBA" id="ARBA00023110"/>
    </source>
</evidence>
<dbReference type="EC" id="5.2.1.8" evidence="1"/>
<reference evidence="5" key="1">
    <citation type="submission" date="2018-05" db="EMBL/GenBank/DDBJ databases">
        <authorList>
            <person name="Lanie J.A."/>
            <person name="Ng W.-L."/>
            <person name="Kazmierczak K.M."/>
            <person name="Andrzejewski T.M."/>
            <person name="Davidsen T.M."/>
            <person name="Wayne K.J."/>
            <person name="Tettelin H."/>
            <person name="Glass J.I."/>
            <person name="Rusch D."/>
            <person name="Podicherti R."/>
            <person name="Tsui H.-C.T."/>
            <person name="Winkler M.E."/>
        </authorList>
    </citation>
    <scope>NUCLEOTIDE SEQUENCE</scope>
</reference>
<organism evidence="5">
    <name type="scientific">marine metagenome</name>
    <dbReference type="NCBI Taxonomy" id="408172"/>
    <lineage>
        <taxon>unclassified sequences</taxon>
        <taxon>metagenomes</taxon>
        <taxon>ecological metagenomes</taxon>
    </lineage>
</organism>
<evidence type="ECO:0000256" key="3">
    <source>
        <dbReference type="ARBA" id="ARBA00023235"/>
    </source>
</evidence>
<dbReference type="InterPro" id="IPR044665">
    <property type="entry name" value="E_coli_cyclophilin_A-like"/>
</dbReference>
<gene>
    <name evidence="5" type="ORF">METZ01_LOCUS31171</name>
</gene>
<dbReference type="AlphaFoldDB" id="A0A381QJU1"/>
<protein>
    <recommendedName>
        <fullName evidence="1">peptidylprolyl isomerase</fullName>
        <ecNumber evidence="1">5.2.1.8</ecNumber>
    </recommendedName>
</protein>
<sequence>MKNLLIPFLSLLLSCSSQKHPLVFMETDLGLIRVELYPEKAPITVANFLRYVDENRYEDAHFYRVVHMGNQPNNDVKIQVIQGGLGFDNHPLELPPIIHETTAETGVRHKDGTISMARLEPGTASSEIFICINDQPDLDFDGKRNPDGQGFSAFGKVVSGMEFVRQIQQLPETGQMLEKTVKIINIEKVINRKT</sequence>
<name>A0A381QJU1_9ZZZZ</name>
<dbReference type="PROSITE" id="PS51257">
    <property type="entry name" value="PROKAR_LIPOPROTEIN"/>
    <property type="match status" value="1"/>
</dbReference>
<evidence type="ECO:0000259" key="4">
    <source>
        <dbReference type="PROSITE" id="PS50072"/>
    </source>
</evidence>
<proteinExistence type="predicted"/>
<keyword evidence="2" id="KW-0697">Rotamase</keyword>
<accession>A0A381QJU1</accession>
<dbReference type="PROSITE" id="PS50072">
    <property type="entry name" value="CSA_PPIASE_2"/>
    <property type="match status" value="1"/>
</dbReference>
<evidence type="ECO:0000313" key="5">
    <source>
        <dbReference type="EMBL" id="SUZ78317.1"/>
    </source>
</evidence>
<dbReference type="Pfam" id="PF00160">
    <property type="entry name" value="Pro_isomerase"/>
    <property type="match status" value="1"/>
</dbReference>
<dbReference type="Gene3D" id="2.40.100.10">
    <property type="entry name" value="Cyclophilin-like"/>
    <property type="match status" value="1"/>
</dbReference>
<dbReference type="InterPro" id="IPR029000">
    <property type="entry name" value="Cyclophilin-like_dom_sf"/>
</dbReference>
<dbReference type="PANTHER" id="PTHR43246">
    <property type="entry name" value="PEPTIDYL-PROLYL CIS-TRANS ISOMERASE CYP38, CHLOROPLASTIC"/>
    <property type="match status" value="1"/>
</dbReference>
<keyword evidence="3" id="KW-0413">Isomerase</keyword>
<dbReference type="InterPro" id="IPR002130">
    <property type="entry name" value="Cyclophilin-type_PPIase_dom"/>
</dbReference>
<evidence type="ECO:0000256" key="1">
    <source>
        <dbReference type="ARBA" id="ARBA00013194"/>
    </source>
</evidence>
<dbReference type="GO" id="GO:0003755">
    <property type="term" value="F:peptidyl-prolyl cis-trans isomerase activity"/>
    <property type="evidence" value="ECO:0007669"/>
    <property type="project" value="UniProtKB-KW"/>
</dbReference>
<dbReference type="SUPFAM" id="SSF50891">
    <property type="entry name" value="Cyclophilin-like"/>
    <property type="match status" value="1"/>
</dbReference>
<feature type="domain" description="PPIase cyclophilin-type" evidence="4">
    <location>
        <begin position="26"/>
        <end position="191"/>
    </location>
</feature>
<dbReference type="EMBL" id="UINC01001349">
    <property type="protein sequence ID" value="SUZ78317.1"/>
    <property type="molecule type" value="Genomic_DNA"/>
</dbReference>
<dbReference type="CDD" id="cd00317">
    <property type="entry name" value="cyclophilin"/>
    <property type="match status" value="1"/>
</dbReference>